<evidence type="ECO:0000256" key="7">
    <source>
        <dbReference type="ARBA" id="ARBA00022801"/>
    </source>
</evidence>
<dbReference type="GO" id="GO:0016779">
    <property type="term" value="F:nucleotidyltransferase activity"/>
    <property type="evidence" value="ECO:0007669"/>
    <property type="project" value="UniProtKB-KW"/>
</dbReference>
<dbReference type="Pfam" id="PF18697">
    <property type="entry name" value="MLVIN_C"/>
    <property type="match status" value="1"/>
</dbReference>
<dbReference type="PROSITE" id="PS50175">
    <property type="entry name" value="ASP_PROT_RETROV"/>
    <property type="match status" value="1"/>
</dbReference>
<reference evidence="11" key="1">
    <citation type="submission" date="2022-12" db="EMBL/GenBank/DDBJ databases">
        <authorList>
            <person name="Alioto T."/>
            <person name="Alioto T."/>
            <person name="Gomez Garrido J."/>
        </authorList>
    </citation>
    <scope>NUCLEOTIDE SEQUENCE</scope>
</reference>
<accession>A0AA35P246</accession>
<evidence type="ECO:0000259" key="9">
    <source>
        <dbReference type="PROSITE" id="PS50175"/>
    </source>
</evidence>
<keyword evidence="4" id="KW-0548">Nucleotidyltransferase</keyword>
<evidence type="ECO:0000259" key="10">
    <source>
        <dbReference type="PROSITE" id="PS50878"/>
    </source>
</evidence>
<dbReference type="Gene3D" id="3.10.10.10">
    <property type="entry name" value="HIV Type 1 Reverse Transcriptase, subunit A, domain 1"/>
    <property type="match status" value="1"/>
</dbReference>
<evidence type="ECO:0000313" key="12">
    <source>
        <dbReference type="Proteomes" id="UP001178461"/>
    </source>
</evidence>
<evidence type="ECO:0000256" key="6">
    <source>
        <dbReference type="ARBA" id="ARBA00022759"/>
    </source>
</evidence>
<dbReference type="InterPro" id="IPR040643">
    <property type="entry name" value="MLVIN_C"/>
</dbReference>
<evidence type="ECO:0000256" key="5">
    <source>
        <dbReference type="ARBA" id="ARBA00022722"/>
    </source>
</evidence>
<feature type="domain" description="Reverse transcriptase" evidence="10">
    <location>
        <begin position="149"/>
        <end position="337"/>
    </location>
</feature>
<dbReference type="InterPro" id="IPR001995">
    <property type="entry name" value="Peptidase_A2_cat"/>
</dbReference>
<keyword evidence="5" id="KW-0540">Nuclease</keyword>
<dbReference type="Pfam" id="PF00078">
    <property type="entry name" value="RVT_1"/>
    <property type="match status" value="1"/>
</dbReference>
<keyword evidence="12" id="KW-1185">Reference proteome</keyword>
<dbReference type="PANTHER" id="PTHR33064">
    <property type="entry name" value="POL PROTEIN"/>
    <property type="match status" value="1"/>
</dbReference>
<dbReference type="Gene3D" id="3.30.70.270">
    <property type="match status" value="1"/>
</dbReference>
<dbReference type="InterPro" id="IPR043502">
    <property type="entry name" value="DNA/RNA_pol_sf"/>
</dbReference>
<dbReference type="EMBL" id="OX395127">
    <property type="protein sequence ID" value="CAI5768907.1"/>
    <property type="molecule type" value="Genomic_DNA"/>
</dbReference>
<organism evidence="11 12">
    <name type="scientific">Podarcis lilfordi</name>
    <name type="common">Lilford's wall lizard</name>
    <dbReference type="NCBI Taxonomy" id="74358"/>
    <lineage>
        <taxon>Eukaryota</taxon>
        <taxon>Metazoa</taxon>
        <taxon>Chordata</taxon>
        <taxon>Craniata</taxon>
        <taxon>Vertebrata</taxon>
        <taxon>Euteleostomi</taxon>
        <taxon>Lepidosauria</taxon>
        <taxon>Squamata</taxon>
        <taxon>Bifurcata</taxon>
        <taxon>Unidentata</taxon>
        <taxon>Episquamata</taxon>
        <taxon>Laterata</taxon>
        <taxon>Lacertibaenia</taxon>
        <taxon>Lacertidae</taxon>
        <taxon>Podarcis</taxon>
    </lineage>
</organism>
<keyword evidence="6" id="KW-0255">Endonuclease</keyword>
<dbReference type="PROSITE" id="PS50878">
    <property type="entry name" value="RT_POL"/>
    <property type="match status" value="1"/>
</dbReference>
<evidence type="ECO:0000256" key="1">
    <source>
        <dbReference type="ARBA" id="ARBA00010879"/>
    </source>
</evidence>
<dbReference type="Proteomes" id="UP001178461">
    <property type="component" value="Chromosome 2"/>
</dbReference>
<dbReference type="InterPro" id="IPR021109">
    <property type="entry name" value="Peptidase_aspartic_dom_sf"/>
</dbReference>
<proteinExistence type="inferred from homology"/>
<dbReference type="AlphaFoldDB" id="A0AA35P246"/>
<dbReference type="Gene3D" id="2.40.70.10">
    <property type="entry name" value="Acid Proteases"/>
    <property type="match status" value="1"/>
</dbReference>
<dbReference type="EC" id="3.1.26.4" evidence="2"/>
<dbReference type="GO" id="GO:0004523">
    <property type="term" value="F:RNA-DNA hybrid ribonuclease activity"/>
    <property type="evidence" value="ECO:0007669"/>
    <property type="project" value="UniProtKB-EC"/>
</dbReference>
<evidence type="ECO:0000256" key="2">
    <source>
        <dbReference type="ARBA" id="ARBA00012180"/>
    </source>
</evidence>
<dbReference type="InterPro" id="IPR043128">
    <property type="entry name" value="Rev_trsase/Diguanyl_cyclase"/>
</dbReference>
<dbReference type="InterPro" id="IPR000477">
    <property type="entry name" value="RT_dom"/>
</dbReference>
<name>A0AA35P246_9SAUR</name>
<feature type="domain" description="Peptidase A2" evidence="9">
    <location>
        <begin position="28"/>
        <end position="43"/>
    </location>
</feature>
<feature type="region of interest" description="Disordered" evidence="8">
    <location>
        <begin position="456"/>
        <end position="580"/>
    </location>
</feature>
<evidence type="ECO:0000256" key="8">
    <source>
        <dbReference type="SAM" id="MobiDB-lite"/>
    </source>
</evidence>
<evidence type="ECO:0000256" key="3">
    <source>
        <dbReference type="ARBA" id="ARBA00022679"/>
    </source>
</evidence>
<dbReference type="GO" id="GO:0004190">
    <property type="term" value="F:aspartic-type endopeptidase activity"/>
    <property type="evidence" value="ECO:0007669"/>
    <property type="project" value="InterPro"/>
</dbReference>
<dbReference type="SUPFAM" id="SSF50630">
    <property type="entry name" value="Acid proteases"/>
    <property type="match status" value="1"/>
</dbReference>
<dbReference type="Gene3D" id="2.30.30.850">
    <property type="match status" value="1"/>
</dbReference>
<comment type="similarity">
    <text evidence="1">Belongs to the beta type-B retroviral polymerase family. HERV class-II K(HML-2) pol subfamily.</text>
</comment>
<protein>
    <recommendedName>
        <fullName evidence="2">ribonuclease H</fullName>
        <ecNumber evidence="2">3.1.26.4</ecNumber>
    </recommendedName>
</protein>
<keyword evidence="7" id="KW-0378">Hydrolase</keyword>
<sequence>MGLDGIPRTCPLSQPAKVTLGPLLAEHTFLLTSSPVNLLGRDLLCKLNATIKCSEDGIYLYMPEDSVPAFQGMVLEEKLDRQFPELPPELENELPPSLWGTESTSVGLLLSATPVRITYRTDRPFPCTKQYPLPKEAIDGLTPMIEDFLSKGILVPCASPCNTPVLPIKKPSTEGAPVRYRFVQDLRLVNQFVIPRHPVVGNPNSLLNAIPAGTTWYSAADLCSAFFSIPLDPASQFLFAFTWGPSQLTWTRLPQGYVESPAIFSAILHQDLQDVCLPANSALLLYVDDILLCSTSEEACKLDTKYLLSELARKGHKVSPKKLQYCKQEVKYLGHILGVGTRSLATDRIEAVTRIPLPKTKRQLRGFLELDVGEAELTNYIIQLQTQLLRLHQYAAIEGQNLPIDVHAHSFHPGDWILVKVYQKAPLQPAWEGPYQVLLTSPTAVKVGEKNAWLHHTRCKTSPPPQETLESPEEDYAYETPPHSPATYIDDDEEQTGPDRGQDRAQQTGPDRGQDRAQQTGPDRGQDRAQQTGPDRGQDRAQQTGPDRGQVRAQQTGPDQSQVPTQHARPDVTAPNWTSEIVPDSNAIKLRLKRL</sequence>
<dbReference type="PANTHER" id="PTHR33064:SF37">
    <property type="entry name" value="RIBONUCLEASE H"/>
    <property type="match status" value="1"/>
</dbReference>
<dbReference type="InterPro" id="IPR051320">
    <property type="entry name" value="Viral_Replic_Matur_Polypro"/>
</dbReference>
<evidence type="ECO:0000256" key="4">
    <source>
        <dbReference type="ARBA" id="ARBA00022695"/>
    </source>
</evidence>
<keyword evidence="3" id="KW-0808">Transferase</keyword>
<gene>
    <name evidence="11" type="ORF">PODLI_1B024756</name>
</gene>
<dbReference type="GO" id="GO:0006508">
    <property type="term" value="P:proteolysis"/>
    <property type="evidence" value="ECO:0007669"/>
    <property type="project" value="InterPro"/>
</dbReference>
<feature type="compositionally biased region" description="Polar residues" evidence="8">
    <location>
        <begin position="552"/>
        <end position="565"/>
    </location>
</feature>
<dbReference type="SUPFAM" id="SSF56672">
    <property type="entry name" value="DNA/RNA polymerases"/>
    <property type="match status" value="1"/>
</dbReference>
<evidence type="ECO:0000313" key="11">
    <source>
        <dbReference type="EMBL" id="CAI5768907.1"/>
    </source>
</evidence>